<dbReference type="EMBL" id="JBHUIK010000003">
    <property type="protein sequence ID" value="MFD2214950.1"/>
    <property type="molecule type" value="Genomic_DNA"/>
</dbReference>
<dbReference type="RefSeq" id="WP_247346481.1">
    <property type="nucleotide sequence ID" value="NZ_CP095550.1"/>
</dbReference>
<dbReference type="Proteomes" id="UP001597318">
    <property type="component" value="Unassembled WGS sequence"/>
</dbReference>
<name>A0ABW5C207_9BACI</name>
<accession>A0ABW5C207</accession>
<evidence type="ECO:0000313" key="2">
    <source>
        <dbReference type="Proteomes" id="UP001597318"/>
    </source>
</evidence>
<reference evidence="2" key="1">
    <citation type="journal article" date="2019" name="Int. J. Syst. Evol. Microbiol.">
        <title>The Global Catalogue of Microorganisms (GCM) 10K type strain sequencing project: providing services to taxonomists for standard genome sequencing and annotation.</title>
        <authorList>
            <consortium name="The Broad Institute Genomics Platform"/>
            <consortium name="The Broad Institute Genome Sequencing Center for Infectious Disease"/>
            <person name="Wu L."/>
            <person name="Ma J."/>
        </authorList>
    </citation>
    <scope>NUCLEOTIDE SEQUENCE [LARGE SCALE GENOMIC DNA]</scope>
    <source>
        <strain evidence="2">CGMCC 1.15474</strain>
    </source>
</reference>
<gene>
    <name evidence="1" type="ORF">ACFSKK_14765</name>
</gene>
<organism evidence="1 2">
    <name type="scientific">Metabacillus endolithicus</name>
    <dbReference type="NCBI Taxonomy" id="1535204"/>
    <lineage>
        <taxon>Bacteria</taxon>
        <taxon>Bacillati</taxon>
        <taxon>Bacillota</taxon>
        <taxon>Bacilli</taxon>
        <taxon>Bacillales</taxon>
        <taxon>Bacillaceae</taxon>
        <taxon>Metabacillus</taxon>
    </lineage>
</organism>
<sequence length="68" mass="7936">MRSQENRTKLKIINKGKLNTIPCKVDTDFDMDKLQKSSKAIYVGEKSTVNVNYKNKVHKEFAEDWLCD</sequence>
<comment type="caution">
    <text evidence="1">The sequence shown here is derived from an EMBL/GenBank/DDBJ whole genome shotgun (WGS) entry which is preliminary data.</text>
</comment>
<protein>
    <submittedName>
        <fullName evidence="1">Uncharacterized protein</fullName>
    </submittedName>
</protein>
<evidence type="ECO:0000313" key="1">
    <source>
        <dbReference type="EMBL" id="MFD2214950.1"/>
    </source>
</evidence>
<proteinExistence type="predicted"/>
<keyword evidence="2" id="KW-1185">Reference proteome</keyword>